<accession>A0A074Z6C9</accession>
<protein>
    <submittedName>
        <fullName evidence="1">Uncharacterized protein</fullName>
    </submittedName>
</protein>
<reference evidence="1 2" key="1">
    <citation type="submission" date="2013-11" db="EMBL/GenBank/DDBJ databases">
        <title>Opisthorchis viverrini - life in the bile duct.</title>
        <authorList>
            <person name="Young N.D."/>
            <person name="Nagarajan N."/>
            <person name="Lin S.J."/>
            <person name="Korhonen P.K."/>
            <person name="Jex A.R."/>
            <person name="Hall R.S."/>
            <person name="Safavi-Hemami H."/>
            <person name="Kaewkong W."/>
            <person name="Bertrand D."/>
            <person name="Gao S."/>
            <person name="Seet Q."/>
            <person name="Wongkham S."/>
            <person name="Teh B.T."/>
            <person name="Wongkham C."/>
            <person name="Intapan P.M."/>
            <person name="Maleewong W."/>
            <person name="Yang X."/>
            <person name="Hu M."/>
            <person name="Wang Z."/>
            <person name="Hofmann A."/>
            <person name="Sternberg P.W."/>
            <person name="Tan P."/>
            <person name="Wang J."/>
            <person name="Gasser R.B."/>
        </authorList>
    </citation>
    <scope>NUCLEOTIDE SEQUENCE [LARGE SCALE GENOMIC DNA]</scope>
</reference>
<dbReference type="KEGG" id="ovi:T265_09280"/>
<organism evidence="1 2">
    <name type="scientific">Opisthorchis viverrini</name>
    <name type="common">Southeast Asian liver fluke</name>
    <dbReference type="NCBI Taxonomy" id="6198"/>
    <lineage>
        <taxon>Eukaryota</taxon>
        <taxon>Metazoa</taxon>
        <taxon>Spiralia</taxon>
        <taxon>Lophotrochozoa</taxon>
        <taxon>Platyhelminthes</taxon>
        <taxon>Trematoda</taxon>
        <taxon>Digenea</taxon>
        <taxon>Opisthorchiida</taxon>
        <taxon>Opisthorchiata</taxon>
        <taxon>Opisthorchiidae</taxon>
        <taxon>Opisthorchis</taxon>
    </lineage>
</organism>
<evidence type="ECO:0000313" key="1">
    <source>
        <dbReference type="EMBL" id="KER22691.1"/>
    </source>
</evidence>
<dbReference type="GeneID" id="20323453"/>
<keyword evidence="2" id="KW-1185">Reference proteome</keyword>
<evidence type="ECO:0000313" key="2">
    <source>
        <dbReference type="Proteomes" id="UP000054324"/>
    </source>
</evidence>
<proteinExistence type="predicted"/>
<dbReference type="AlphaFoldDB" id="A0A074Z6C9"/>
<dbReference type="RefSeq" id="XP_009173572.1">
    <property type="nucleotide sequence ID" value="XM_009175308.1"/>
</dbReference>
<name>A0A074Z6C9_OPIVI</name>
<sequence length="117" mass="12615">MDGLSEAVLTTEEMGTTLELSVETMTEPVPGAPGAPLEARILSELKVELQQPHMKLSITREVEPLMIGSSDANERFLQPGCMKGPNNSILDIQIDCYNGVPGIIGYCNGLKELELAD</sequence>
<dbReference type="Proteomes" id="UP000054324">
    <property type="component" value="Unassembled WGS sequence"/>
</dbReference>
<dbReference type="EMBL" id="KL596885">
    <property type="protein sequence ID" value="KER22691.1"/>
    <property type="molecule type" value="Genomic_DNA"/>
</dbReference>
<dbReference type="CTD" id="20323453"/>
<gene>
    <name evidence="1" type="ORF">T265_09280</name>
</gene>